<protein>
    <submittedName>
        <fullName evidence="2">Uncharacterized protein</fullName>
    </submittedName>
</protein>
<dbReference type="EMBL" id="PNBA02000013">
    <property type="protein sequence ID" value="KAG6403863.1"/>
    <property type="molecule type" value="Genomic_DNA"/>
</dbReference>
<dbReference type="AlphaFoldDB" id="A0A8X8X1D0"/>
<comment type="caution">
    <text evidence="2">The sequence shown here is derived from an EMBL/GenBank/DDBJ whole genome shotgun (WGS) entry which is preliminary data.</text>
</comment>
<evidence type="ECO:0000313" key="3">
    <source>
        <dbReference type="Proteomes" id="UP000298416"/>
    </source>
</evidence>
<keyword evidence="3" id="KW-1185">Reference proteome</keyword>
<dbReference type="GO" id="GO:0005811">
    <property type="term" value="C:lipid droplet"/>
    <property type="evidence" value="ECO:0007669"/>
    <property type="project" value="InterPro"/>
</dbReference>
<organism evidence="2">
    <name type="scientific">Salvia splendens</name>
    <name type="common">Scarlet sage</name>
    <dbReference type="NCBI Taxonomy" id="180675"/>
    <lineage>
        <taxon>Eukaryota</taxon>
        <taxon>Viridiplantae</taxon>
        <taxon>Streptophyta</taxon>
        <taxon>Embryophyta</taxon>
        <taxon>Tracheophyta</taxon>
        <taxon>Spermatophyta</taxon>
        <taxon>Magnoliopsida</taxon>
        <taxon>eudicotyledons</taxon>
        <taxon>Gunneridae</taxon>
        <taxon>Pentapetalae</taxon>
        <taxon>asterids</taxon>
        <taxon>lamiids</taxon>
        <taxon>Lamiales</taxon>
        <taxon>Lamiaceae</taxon>
        <taxon>Nepetoideae</taxon>
        <taxon>Mentheae</taxon>
        <taxon>Salviinae</taxon>
        <taxon>Salvia</taxon>
        <taxon>Salvia subgen. Calosphace</taxon>
        <taxon>core Calosphace</taxon>
    </lineage>
</organism>
<dbReference type="GO" id="GO:0019915">
    <property type="term" value="P:lipid storage"/>
    <property type="evidence" value="ECO:0007669"/>
    <property type="project" value="InterPro"/>
</dbReference>
<reference evidence="2" key="2">
    <citation type="submission" date="2020-08" db="EMBL/GenBank/DDBJ databases">
        <title>Plant Genome Project.</title>
        <authorList>
            <person name="Zhang R.-G."/>
        </authorList>
    </citation>
    <scope>NUCLEOTIDE SEQUENCE</scope>
    <source>
        <strain evidence="2">Huo1</strain>
        <tissue evidence="2">Leaf</tissue>
    </source>
</reference>
<evidence type="ECO:0000313" key="2">
    <source>
        <dbReference type="EMBL" id="KAG6403863.1"/>
    </source>
</evidence>
<reference evidence="2" key="1">
    <citation type="submission" date="2018-01" db="EMBL/GenBank/DDBJ databases">
        <authorList>
            <person name="Mao J.F."/>
        </authorList>
    </citation>
    <scope>NUCLEOTIDE SEQUENCE</scope>
    <source>
        <strain evidence="2">Huo1</strain>
        <tissue evidence="2">Leaf</tissue>
    </source>
</reference>
<proteinExistence type="predicted"/>
<dbReference type="GO" id="GO:0016298">
    <property type="term" value="F:lipase activity"/>
    <property type="evidence" value="ECO:0007669"/>
    <property type="project" value="InterPro"/>
</dbReference>
<name>A0A8X8X1D0_SALSN</name>
<keyword evidence="1" id="KW-0378">Hydrolase</keyword>
<dbReference type="InterPro" id="IPR019363">
    <property type="entry name" value="LDAH"/>
</dbReference>
<accession>A0A8X8X1D0</accession>
<evidence type="ECO:0000256" key="1">
    <source>
        <dbReference type="ARBA" id="ARBA00022801"/>
    </source>
</evidence>
<dbReference type="PANTHER" id="PTHR13390">
    <property type="entry name" value="LIPASE"/>
    <property type="match status" value="1"/>
</dbReference>
<dbReference type="PANTHER" id="PTHR13390:SF0">
    <property type="entry name" value="LIPID DROPLET-ASSOCIATED HYDROLASE"/>
    <property type="match status" value="1"/>
</dbReference>
<sequence length="167" mass="19393">MGSEIACLVEKKKFKTYVLLIPGNPVTIESLLIDCLVSLLKNWESQRMFSLEEQINHKISFIEHELQVVEMRIILLTIKSDLEFIKSKRNQIAFLFGLDDHWGPLHIYEEVVVCFLWMSRLMRKQVPGACHDVEHEGYTHAFSCTAAGLIWVAYLVSNLIRNHLYLC</sequence>
<dbReference type="Proteomes" id="UP000298416">
    <property type="component" value="Unassembled WGS sequence"/>
</dbReference>
<gene>
    <name evidence="2" type="ORF">SASPL_136097</name>
</gene>